<name>A0A151P7S9_ALLMI</name>
<protein>
    <submittedName>
        <fullName evidence="1">Uncharacterized protein</fullName>
    </submittedName>
</protein>
<organism evidence="1 2">
    <name type="scientific">Alligator mississippiensis</name>
    <name type="common">American alligator</name>
    <dbReference type="NCBI Taxonomy" id="8496"/>
    <lineage>
        <taxon>Eukaryota</taxon>
        <taxon>Metazoa</taxon>
        <taxon>Chordata</taxon>
        <taxon>Craniata</taxon>
        <taxon>Vertebrata</taxon>
        <taxon>Euteleostomi</taxon>
        <taxon>Archelosauria</taxon>
        <taxon>Archosauria</taxon>
        <taxon>Crocodylia</taxon>
        <taxon>Alligatoridae</taxon>
        <taxon>Alligatorinae</taxon>
        <taxon>Alligator</taxon>
    </lineage>
</organism>
<comment type="caution">
    <text evidence="1">The sequence shown here is derived from an EMBL/GenBank/DDBJ whole genome shotgun (WGS) entry which is preliminary data.</text>
</comment>
<dbReference type="AlphaFoldDB" id="A0A151P7S9"/>
<reference evidence="1 2" key="1">
    <citation type="journal article" date="2012" name="Genome Biol.">
        <title>Sequencing three crocodilian genomes to illuminate the evolution of archosaurs and amniotes.</title>
        <authorList>
            <person name="St John J.A."/>
            <person name="Braun E.L."/>
            <person name="Isberg S.R."/>
            <person name="Miles L.G."/>
            <person name="Chong A.Y."/>
            <person name="Gongora J."/>
            <person name="Dalzell P."/>
            <person name="Moran C."/>
            <person name="Bed'hom B."/>
            <person name="Abzhanov A."/>
            <person name="Burgess S.C."/>
            <person name="Cooksey A.M."/>
            <person name="Castoe T.A."/>
            <person name="Crawford N.G."/>
            <person name="Densmore L.D."/>
            <person name="Drew J.C."/>
            <person name="Edwards S.V."/>
            <person name="Faircloth B.C."/>
            <person name="Fujita M.K."/>
            <person name="Greenwold M.J."/>
            <person name="Hoffmann F.G."/>
            <person name="Howard J.M."/>
            <person name="Iguchi T."/>
            <person name="Janes D.E."/>
            <person name="Khan S.Y."/>
            <person name="Kohno S."/>
            <person name="de Koning A.J."/>
            <person name="Lance S.L."/>
            <person name="McCarthy F.M."/>
            <person name="McCormack J.E."/>
            <person name="Merchant M.E."/>
            <person name="Peterson D.G."/>
            <person name="Pollock D.D."/>
            <person name="Pourmand N."/>
            <person name="Raney B.J."/>
            <person name="Roessler K.A."/>
            <person name="Sanford J.R."/>
            <person name="Sawyer R.H."/>
            <person name="Schmidt C.J."/>
            <person name="Triplett E.W."/>
            <person name="Tuberville T.D."/>
            <person name="Venegas-Anaya M."/>
            <person name="Howard J.T."/>
            <person name="Jarvis E.D."/>
            <person name="Guillette L.J.Jr."/>
            <person name="Glenn T.C."/>
            <person name="Green R.E."/>
            <person name="Ray D.A."/>
        </authorList>
    </citation>
    <scope>NUCLEOTIDE SEQUENCE [LARGE SCALE GENOMIC DNA]</scope>
    <source>
        <strain evidence="1">KSC_2009_1</strain>
    </source>
</reference>
<dbReference type="Proteomes" id="UP000050525">
    <property type="component" value="Unassembled WGS sequence"/>
</dbReference>
<keyword evidence="2" id="KW-1185">Reference proteome</keyword>
<dbReference type="EMBL" id="AKHW03000635">
    <property type="protein sequence ID" value="KYO45083.1"/>
    <property type="molecule type" value="Genomic_DNA"/>
</dbReference>
<gene>
    <name evidence="1" type="ORF">Y1Q_0007380</name>
</gene>
<evidence type="ECO:0000313" key="2">
    <source>
        <dbReference type="Proteomes" id="UP000050525"/>
    </source>
</evidence>
<proteinExistence type="predicted"/>
<sequence>MMCPKLVCLEPRSFAGSDLNVISRKLSVSRSQVTALLADEMQVTFGESRALIPELGVISIEKTDEHICLV</sequence>
<accession>A0A151P7S9</accession>
<evidence type="ECO:0000313" key="1">
    <source>
        <dbReference type="EMBL" id="KYO45083.1"/>
    </source>
</evidence>